<dbReference type="InterPro" id="IPR028281">
    <property type="entry name" value="Sirohaem_synthase_central"/>
</dbReference>
<dbReference type="EMBL" id="JAFREP010000004">
    <property type="protein sequence ID" value="MBO1318132.1"/>
    <property type="molecule type" value="Genomic_DNA"/>
</dbReference>
<organism evidence="9 10">
    <name type="scientific">Acanthopleuribacter pedis</name>
    <dbReference type="NCBI Taxonomy" id="442870"/>
    <lineage>
        <taxon>Bacteria</taxon>
        <taxon>Pseudomonadati</taxon>
        <taxon>Acidobacteriota</taxon>
        <taxon>Holophagae</taxon>
        <taxon>Acanthopleuribacterales</taxon>
        <taxon>Acanthopleuribacteraceae</taxon>
        <taxon>Acanthopleuribacter</taxon>
    </lineage>
</organism>
<comment type="caution">
    <text evidence="9">The sequence shown here is derived from an EMBL/GenBank/DDBJ whole genome shotgun (WGS) entry which is preliminary data.</text>
</comment>
<comment type="pathway">
    <text evidence="1">Porphyrin-containing compound metabolism; siroheme biosynthesis; sirohydrochlorin from precorrin-2: step 1/1.</text>
</comment>
<dbReference type="Pfam" id="PF13241">
    <property type="entry name" value="NAD_binding_7"/>
    <property type="match status" value="1"/>
</dbReference>
<evidence type="ECO:0000313" key="10">
    <source>
        <dbReference type="Proteomes" id="UP000664417"/>
    </source>
</evidence>
<dbReference type="GO" id="GO:0004325">
    <property type="term" value="F:ferrochelatase activity"/>
    <property type="evidence" value="ECO:0007669"/>
    <property type="project" value="InterPro"/>
</dbReference>
<protein>
    <recommendedName>
        <fullName evidence="2">precorrin-2 dehydrogenase</fullName>
        <ecNumber evidence="2">1.3.1.76</ecNumber>
    </recommendedName>
</protein>
<dbReference type="GO" id="GO:0019354">
    <property type="term" value="P:siroheme biosynthetic process"/>
    <property type="evidence" value="ECO:0007669"/>
    <property type="project" value="UniProtKB-UniPathway"/>
</dbReference>
<name>A0A8J7Q4V0_9BACT</name>
<dbReference type="InterPro" id="IPR036291">
    <property type="entry name" value="NAD(P)-bd_dom_sf"/>
</dbReference>
<dbReference type="UniPathway" id="UPA00262">
    <property type="reaction ID" value="UER00222"/>
</dbReference>
<proteinExistence type="predicted"/>
<dbReference type="Gene3D" id="3.30.160.110">
    <property type="entry name" value="Siroheme synthase, domain 2"/>
    <property type="match status" value="1"/>
</dbReference>
<gene>
    <name evidence="9" type="ORF">J3U88_06680</name>
</gene>
<dbReference type="NCBIfam" id="TIGR01470">
    <property type="entry name" value="cysG_Nterm"/>
    <property type="match status" value="1"/>
</dbReference>
<evidence type="ECO:0000256" key="2">
    <source>
        <dbReference type="ARBA" id="ARBA00012400"/>
    </source>
</evidence>
<dbReference type="AlphaFoldDB" id="A0A8J7Q4V0"/>
<evidence type="ECO:0000259" key="8">
    <source>
        <dbReference type="Pfam" id="PF14824"/>
    </source>
</evidence>
<dbReference type="Proteomes" id="UP000664417">
    <property type="component" value="Unassembled WGS sequence"/>
</dbReference>
<dbReference type="SUPFAM" id="SSF51735">
    <property type="entry name" value="NAD(P)-binding Rossmann-fold domains"/>
    <property type="match status" value="1"/>
</dbReference>
<dbReference type="EC" id="1.3.1.76" evidence="2"/>
<evidence type="ECO:0000259" key="7">
    <source>
        <dbReference type="Pfam" id="PF10414"/>
    </source>
</evidence>
<evidence type="ECO:0000256" key="4">
    <source>
        <dbReference type="ARBA" id="ARBA00023027"/>
    </source>
</evidence>
<dbReference type="InterPro" id="IPR037115">
    <property type="entry name" value="Sirohaem_synt_dimer_dom_sf"/>
</dbReference>
<keyword evidence="4" id="KW-0520">NAD</keyword>
<keyword evidence="3" id="KW-0560">Oxidoreductase</keyword>
<evidence type="ECO:0000256" key="3">
    <source>
        <dbReference type="ARBA" id="ARBA00023002"/>
    </source>
</evidence>
<accession>A0A8J7Q4V0</accession>
<dbReference type="InterPro" id="IPR019478">
    <property type="entry name" value="Sirohaem_synthase_dimer_dom"/>
</dbReference>
<evidence type="ECO:0000256" key="6">
    <source>
        <dbReference type="ARBA" id="ARBA00047561"/>
    </source>
</evidence>
<keyword evidence="5" id="KW-0627">Porphyrin biosynthesis</keyword>
<comment type="catalytic activity">
    <reaction evidence="6">
        <text>precorrin-2 + NAD(+) = sirohydrochlorin + NADH + 2 H(+)</text>
        <dbReference type="Rhea" id="RHEA:15613"/>
        <dbReference type="ChEBI" id="CHEBI:15378"/>
        <dbReference type="ChEBI" id="CHEBI:57540"/>
        <dbReference type="ChEBI" id="CHEBI:57945"/>
        <dbReference type="ChEBI" id="CHEBI:58351"/>
        <dbReference type="ChEBI" id="CHEBI:58827"/>
        <dbReference type="EC" id="1.3.1.76"/>
    </reaction>
</comment>
<dbReference type="InterPro" id="IPR028161">
    <property type="entry name" value="Met8-like"/>
</dbReference>
<dbReference type="Gene3D" id="1.10.8.210">
    <property type="entry name" value="Sirohaem synthase, dimerisation domain"/>
    <property type="match status" value="1"/>
</dbReference>
<feature type="domain" description="Sirohaem synthase dimerisation" evidence="7">
    <location>
        <begin position="155"/>
        <end position="211"/>
    </location>
</feature>
<dbReference type="InterPro" id="IPR006367">
    <property type="entry name" value="Sirohaem_synthase_N"/>
</dbReference>
<reference evidence="9" key="1">
    <citation type="submission" date="2021-03" db="EMBL/GenBank/DDBJ databases">
        <authorList>
            <person name="Wang G."/>
        </authorList>
    </citation>
    <scope>NUCLEOTIDE SEQUENCE</scope>
    <source>
        <strain evidence="9">KCTC 12899</strain>
    </source>
</reference>
<evidence type="ECO:0000256" key="1">
    <source>
        <dbReference type="ARBA" id="ARBA00005010"/>
    </source>
</evidence>
<feature type="domain" description="Siroheme synthase central" evidence="8">
    <location>
        <begin position="123"/>
        <end position="148"/>
    </location>
</feature>
<dbReference type="Pfam" id="PF10414">
    <property type="entry name" value="CysG_dimeriser"/>
    <property type="match status" value="1"/>
</dbReference>
<sequence length="234" mass="25936">MKPEFYPIFIDLRGRAALVVGAGEVGEQKIEPLLEAGAKVTVIAPWAKPAVAVWAEQGRLTYHARAFEEKDMDAAYFLVIAATDNRAVNKRIFEMAETAQRLVNVVDDPPLCNFIVPAIARSGPIQVAISSSGRSPTMAGQIKRRIQRDLLGEDTGRLASWLGEKREWLKPHLGDFKNKRVFWRAVQDSNIPGLVRSNHLATAEQRLLTLLEANLAAAGLPWPEAVERPKRLVV</sequence>
<dbReference type="Pfam" id="PF14824">
    <property type="entry name" value="Sirohm_synth_M"/>
    <property type="match status" value="1"/>
</dbReference>
<evidence type="ECO:0000313" key="9">
    <source>
        <dbReference type="EMBL" id="MBO1318132.1"/>
    </source>
</evidence>
<dbReference type="SUPFAM" id="SSF75615">
    <property type="entry name" value="Siroheme synthase middle domains-like"/>
    <property type="match status" value="1"/>
</dbReference>
<dbReference type="GO" id="GO:0043115">
    <property type="term" value="F:precorrin-2 dehydrogenase activity"/>
    <property type="evidence" value="ECO:0007669"/>
    <property type="project" value="UniProtKB-EC"/>
</dbReference>
<dbReference type="PANTHER" id="PTHR35330:SF1">
    <property type="entry name" value="SIROHEME BIOSYNTHESIS PROTEIN MET8"/>
    <property type="match status" value="1"/>
</dbReference>
<dbReference type="Gene3D" id="3.40.50.720">
    <property type="entry name" value="NAD(P)-binding Rossmann-like Domain"/>
    <property type="match status" value="1"/>
</dbReference>
<dbReference type="PANTHER" id="PTHR35330">
    <property type="entry name" value="SIROHEME BIOSYNTHESIS PROTEIN MET8"/>
    <property type="match status" value="1"/>
</dbReference>
<dbReference type="RefSeq" id="WP_207857738.1">
    <property type="nucleotide sequence ID" value="NZ_JAFREP010000004.1"/>
</dbReference>
<evidence type="ECO:0000256" key="5">
    <source>
        <dbReference type="ARBA" id="ARBA00023244"/>
    </source>
</evidence>
<keyword evidence="10" id="KW-1185">Reference proteome</keyword>